<keyword evidence="2" id="KW-0547">Nucleotide-binding</keyword>
<keyword evidence="2" id="KW-0067">ATP-binding</keyword>
<dbReference type="InterPro" id="IPR025758">
    <property type="entry name" value="Fic/DOC_N"/>
</dbReference>
<dbReference type="Proteomes" id="UP000291259">
    <property type="component" value="Chromosome"/>
</dbReference>
<name>A0A4P6FD65_9MICO</name>
<feature type="domain" description="Fido" evidence="3">
    <location>
        <begin position="143"/>
        <end position="290"/>
    </location>
</feature>
<evidence type="ECO:0000313" key="5">
    <source>
        <dbReference type="Proteomes" id="UP000291259"/>
    </source>
</evidence>
<dbReference type="Pfam" id="PF13784">
    <property type="entry name" value="Fic_N"/>
    <property type="match status" value="1"/>
</dbReference>
<dbReference type="KEGG" id="agf:ET445_11360"/>
<evidence type="ECO:0000259" key="3">
    <source>
        <dbReference type="PROSITE" id="PS51459"/>
    </source>
</evidence>
<dbReference type="PANTHER" id="PTHR13504">
    <property type="entry name" value="FIDO DOMAIN-CONTAINING PROTEIN DDB_G0283145"/>
    <property type="match status" value="1"/>
</dbReference>
<dbReference type="PANTHER" id="PTHR13504:SF38">
    <property type="entry name" value="FIDO DOMAIN-CONTAINING PROTEIN"/>
    <property type="match status" value="1"/>
</dbReference>
<dbReference type="PROSITE" id="PS51459">
    <property type="entry name" value="FIDO"/>
    <property type="match status" value="1"/>
</dbReference>
<dbReference type="GO" id="GO:0005524">
    <property type="term" value="F:ATP binding"/>
    <property type="evidence" value="ECO:0007669"/>
    <property type="project" value="UniProtKB-KW"/>
</dbReference>
<evidence type="ECO:0000256" key="2">
    <source>
        <dbReference type="PIRSR" id="PIRSR640198-2"/>
    </source>
</evidence>
<dbReference type="EMBL" id="CP035491">
    <property type="protein sequence ID" value="QAY73854.1"/>
    <property type="molecule type" value="Genomic_DNA"/>
</dbReference>
<organism evidence="4 5">
    <name type="scientific">Agromyces protaetiae</name>
    <dbReference type="NCBI Taxonomy" id="2509455"/>
    <lineage>
        <taxon>Bacteria</taxon>
        <taxon>Bacillati</taxon>
        <taxon>Actinomycetota</taxon>
        <taxon>Actinomycetes</taxon>
        <taxon>Micrococcales</taxon>
        <taxon>Microbacteriaceae</taxon>
        <taxon>Agromyces</taxon>
    </lineage>
</organism>
<proteinExistence type="predicted"/>
<reference evidence="4 5" key="1">
    <citation type="submission" date="2019-01" db="EMBL/GenBank/DDBJ databases">
        <title>Genome sequencing of strain FW100M-8.</title>
        <authorList>
            <person name="Heo J."/>
            <person name="Kim S.-J."/>
            <person name="Kim J.-S."/>
            <person name="Hong S.-B."/>
            <person name="Kwon S.-W."/>
        </authorList>
    </citation>
    <scope>NUCLEOTIDE SEQUENCE [LARGE SCALE GENOMIC DNA]</scope>
    <source>
        <strain evidence="4 5">FW100M-8</strain>
    </source>
</reference>
<dbReference type="Pfam" id="PF02661">
    <property type="entry name" value="Fic"/>
    <property type="match status" value="1"/>
</dbReference>
<dbReference type="OrthoDB" id="9813719at2"/>
<feature type="binding site" evidence="2">
    <location>
        <begin position="231"/>
        <end position="238"/>
    </location>
    <ligand>
        <name>ATP</name>
        <dbReference type="ChEBI" id="CHEBI:30616"/>
    </ligand>
</feature>
<dbReference type="InterPro" id="IPR040198">
    <property type="entry name" value="Fido_containing"/>
</dbReference>
<evidence type="ECO:0000256" key="1">
    <source>
        <dbReference type="PIRSR" id="PIRSR640198-1"/>
    </source>
</evidence>
<dbReference type="InterPro" id="IPR003812">
    <property type="entry name" value="Fido"/>
</dbReference>
<sequence>MAKENRTPSSWPAVAYESHEWVREGDEVASRRALRRAQGPYSAAVPPGIATAYVALRSETLALADDASQELARFDAETGLIAAPFASILLRTESASSSEVENLTSSAKQVALAELGASQSPNARLVVANVRAMTAAIDLSHRIDERSIIAMHDALLRASAPRMVGAWRDEQVWIGGGGISPHHASFVPPHHDRVDALMLDLVEFAARTDVPVLAHAAIAHAQFETIHPFPDGNGRTGRALLQSMLRAGRLTRNVAIPVSAGLLRDTEAYFDALGAYRAGRPDAIVEAVAEASFAAVRNGRRLVDDIRAAQARWRSVVVARSDASVHRVTEHLLRQPIVNTTSVAAAVGVSEVSAQHAIDTLVDAGVLVKISGGERYRLWQATEVLTALDAFAARARRSRG</sequence>
<feature type="active site" evidence="1">
    <location>
        <position position="227"/>
    </location>
</feature>
<protein>
    <submittedName>
        <fullName evidence="4">Fic family protein</fullName>
    </submittedName>
</protein>
<dbReference type="RefSeq" id="WP_129191404.1">
    <property type="nucleotide sequence ID" value="NZ_CP035491.1"/>
</dbReference>
<accession>A0A4P6FD65</accession>
<keyword evidence="5" id="KW-1185">Reference proteome</keyword>
<evidence type="ECO:0000313" key="4">
    <source>
        <dbReference type="EMBL" id="QAY73854.1"/>
    </source>
</evidence>
<dbReference type="Gene3D" id="1.10.3290.10">
    <property type="entry name" value="Fido-like domain"/>
    <property type="match status" value="1"/>
</dbReference>
<dbReference type="SUPFAM" id="SSF140931">
    <property type="entry name" value="Fic-like"/>
    <property type="match status" value="1"/>
</dbReference>
<dbReference type="InterPro" id="IPR036597">
    <property type="entry name" value="Fido-like_dom_sf"/>
</dbReference>
<gene>
    <name evidence="4" type="ORF">ET445_11360</name>
</gene>
<dbReference type="AlphaFoldDB" id="A0A4P6FD65"/>